<dbReference type="PANTHER" id="PTHR39420:SF2">
    <property type="entry name" value="HYDROLASE"/>
    <property type="match status" value="1"/>
</dbReference>
<dbReference type="Proteomes" id="UP000243077">
    <property type="component" value="Chromosome"/>
</dbReference>
<dbReference type="OrthoDB" id="8478472at2"/>
<dbReference type="NCBIfam" id="TIGR03624">
    <property type="entry name" value="putative hydrolase"/>
    <property type="match status" value="1"/>
</dbReference>
<dbReference type="KEGG" id="psai:C3B54_111541"/>
<dbReference type="AlphaFoldDB" id="A0A2L2BS40"/>
<dbReference type="InterPro" id="IPR042271">
    <property type="entry name" value="Zinicin_2_N"/>
</dbReference>
<keyword evidence="3" id="KW-1185">Reference proteome</keyword>
<dbReference type="PANTHER" id="PTHR39420">
    <property type="match status" value="1"/>
</dbReference>
<dbReference type="InterPro" id="IPR018766">
    <property type="entry name" value="Zinicin_2"/>
</dbReference>
<accession>A0A2L2BS40</accession>
<proteinExistence type="predicted"/>
<dbReference type="SUPFAM" id="SSF55486">
    <property type="entry name" value="Metalloproteases ('zincins'), catalytic domain"/>
    <property type="match status" value="1"/>
</dbReference>
<dbReference type="Gene3D" id="1.20.150.30">
    <property type="entry name" value="Zincin-like metallopeptidase, N-terminal domain"/>
    <property type="match status" value="1"/>
</dbReference>
<dbReference type="RefSeq" id="WP_158665597.1">
    <property type="nucleotide sequence ID" value="NZ_CP026923.1"/>
</dbReference>
<evidence type="ECO:0000313" key="3">
    <source>
        <dbReference type="Proteomes" id="UP000243077"/>
    </source>
</evidence>
<feature type="region of interest" description="Disordered" evidence="1">
    <location>
        <begin position="434"/>
        <end position="479"/>
    </location>
</feature>
<dbReference type="Pfam" id="PF10103">
    <property type="entry name" value="Zincin_2"/>
    <property type="match status" value="1"/>
</dbReference>
<evidence type="ECO:0000256" key="1">
    <source>
        <dbReference type="SAM" id="MobiDB-lite"/>
    </source>
</evidence>
<evidence type="ECO:0000313" key="2">
    <source>
        <dbReference type="EMBL" id="AVG24478.1"/>
    </source>
</evidence>
<organism evidence="2 3">
    <name type="scientific">Pontimonas salivibrio</name>
    <dbReference type="NCBI Taxonomy" id="1159327"/>
    <lineage>
        <taxon>Bacteria</taxon>
        <taxon>Bacillati</taxon>
        <taxon>Actinomycetota</taxon>
        <taxon>Actinomycetes</taxon>
        <taxon>Micrococcales</taxon>
        <taxon>Microbacteriaceae</taxon>
        <taxon>Pontimonas</taxon>
    </lineage>
</organism>
<sequence>MSGEDDRDNSVPDPNEWIRDAVRRMFDGDQGFDPEEFARAAGFTGDASQLQAMVEQFASGLTGAMSNSEHTARNHAVKVAAEGAKSIDPARAETLAGLLGTAALWLNDVTDMAEPGGRPLLMTRQDWSRATLPVWQEMAEPVSDALARAIAQLIEEQAPEEVKGVLGGSPVLTTMTTSLFRLQLAQVVGGLAREVLSAGDIGIPLMQASDEHDVRAELVPQNIDEFAEGLGVTPDEVDLYVAIRELAHQRLFRHARWLRLHVMSLVGDFARGIHIDGDKLMDFAESINPSNPEEISKILSSGALLPERTEAQERALVRLETMLALIEGWVDHVTRSASSRLPNADKIAEAIRRRRATGGPAEHAFKTLVGLELRPRRLREASTMWDSLLELYGQEARDELWGHPDRLPTEDDLDAPDNFLNTLGVVPETDTDVDRFLDELFSDQPPSEQEPGERAPGQGGPGDDPDPKSSEDPSDPPSK</sequence>
<gene>
    <name evidence="2" type="ORF">C3B54_111541</name>
</gene>
<reference evidence="2 3" key="1">
    <citation type="submission" date="2018-02" db="EMBL/GenBank/DDBJ databases">
        <title>Complete genome of the streamlined marine actinobacterium Pontimonas salivibrio CL-TW6 adapted to coastal planktonic lifestype.</title>
        <authorList>
            <person name="Cho B.C."/>
            <person name="Hardies S.C."/>
            <person name="Jang G.I."/>
            <person name="Hwang C.Y."/>
        </authorList>
    </citation>
    <scope>NUCLEOTIDE SEQUENCE [LARGE SCALE GENOMIC DNA]</scope>
    <source>
        <strain evidence="2 3">CL-TW6</strain>
    </source>
</reference>
<dbReference type="EMBL" id="CP026923">
    <property type="protein sequence ID" value="AVG24478.1"/>
    <property type="molecule type" value="Genomic_DNA"/>
</dbReference>
<protein>
    <submittedName>
        <fullName evidence="2">Zinicin-like metallopeptidase</fullName>
    </submittedName>
</protein>
<name>A0A2L2BS40_9MICO</name>